<accession>A0A6C1B6L2</accession>
<dbReference type="PANTHER" id="PTHR34387">
    <property type="entry name" value="SLR1258 PROTEIN"/>
    <property type="match status" value="1"/>
</dbReference>
<dbReference type="InterPro" id="IPR007497">
    <property type="entry name" value="SIMPL/DUF541"/>
</dbReference>
<dbReference type="GO" id="GO:0006974">
    <property type="term" value="P:DNA damage response"/>
    <property type="evidence" value="ECO:0007669"/>
    <property type="project" value="TreeGrafter"/>
</dbReference>
<reference evidence="2 3" key="1">
    <citation type="submission" date="2020-02" db="EMBL/GenBank/DDBJ databases">
        <title>Nitrogenibacter mangrovi gen. nov., sp. nov. isolated from mangrove sediment, a denitrifying betaproteobacterium.</title>
        <authorList>
            <person name="Liao H."/>
            <person name="Tian Y."/>
        </authorList>
    </citation>
    <scope>NUCLEOTIDE SEQUENCE [LARGE SCALE GENOMIC DNA]</scope>
    <source>
        <strain evidence="2 3">M9-3-2</strain>
    </source>
</reference>
<keyword evidence="1" id="KW-0732">Signal</keyword>
<dbReference type="AlphaFoldDB" id="A0A6C1B6L2"/>
<evidence type="ECO:0000313" key="3">
    <source>
        <dbReference type="Proteomes" id="UP000501991"/>
    </source>
</evidence>
<feature type="chain" id="PRO_5025683530" evidence="1">
    <location>
        <begin position="30"/>
        <end position="236"/>
    </location>
</feature>
<dbReference type="InterPro" id="IPR052022">
    <property type="entry name" value="26kDa_periplasmic_antigen"/>
</dbReference>
<evidence type="ECO:0000313" key="2">
    <source>
        <dbReference type="EMBL" id="QID17884.1"/>
    </source>
</evidence>
<dbReference type="EMBL" id="CP048836">
    <property type="protein sequence ID" value="QID17884.1"/>
    <property type="molecule type" value="Genomic_DNA"/>
</dbReference>
<gene>
    <name evidence="2" type="ORF">G3580_09670</name>
</gene>
<sequence length="236" mass="24949">MLSRINVCRWCAPLLAVCLLLALPTRAGAQELPTVNLSADGQAEADNDLARAEAYAEATGDDPRQVSAEVNRRIADALAVAKRYPTVTVQTAQTATWPVYAKNSRTISAWRMRSALSIESRDTAAFSACVGALQATLAIGNLSVVPSPETLAAAEDAATLAAIDAFGKRAEMVAKALGHRYRIKTLNVGTQRGPTLVLRAAMAADRSEMSAPAPVEAGRSHITIQVNGTIELLDKP</sequence>
<dbReference type="PANTHER" id="PTHR34387:SF1">
    <property type="entry name" value="PERIPLASMIC IMMUNOGENIC PROTEIN"/>
    <property type="match status" value="1"/>
</dbReference>
<feature type="signal peptide" evidence="1">
    <location>
        <begin position="1"/>
        <end position="29"/>
    </location>
</feature>
<dbReference type="Gene3D" id="3.30.110.170">
    <property type="entry name" value="Protein of unknown function (DUF541), domain 1"/>
    <property type="match status" value="1"/>
</dbReference>
<proteinExistence type="predicted"/>
<dbReference type="KEGG" id="azq:G3580_09670"/>
<dbReference type="RefSeq" id="WP_173765046.1">
    <property type="nucleotide sequence ID" value="NZ_CP048836.1"/>
</dbReference>
<protein>
    <submittedName>
        <fullName evidence="2">SIMPL domain-containing protein</fullName>
    </submittedName>
</protein>
<evidence type="ECO:0000256" key="1">
    <source>
        <dbReference type="SAM" id="SignalP"/>
    </source>
</evidence>
<dbReference type="Proteomes" id="UP000501991">
    <property type="component" value="Chromosome"/>
</dbReference>
<keyword evidence="3" id="KW-1185">Reference proteome</keyword>
<dbReference type="Gene3D" id="3.30.70.2970">
    <property type="entry name" value="Protein of unknown function (DUF541), domain 2"/>
    <property type="match status" value="1"/>
</dbReference>
<dbReference type="Pfam" id="PF04402">
    <property type="entry name" value="SIMPL"/>
    <property type="match status" value="1"/>
</dbReference>
<organism evidence="2 3">
    <name type="scientific">Nitrogeniibacter mangrovi</name>
    <dbReference type="NCBI Taxonomy" id="2016596"/>
    <lineage>
        <taxon>Bacteria</taxon>
        <taxon>Pseudomonadati</taxon>
        <taxon>Pseudomonadota</taxon>
        <taxon>Betaproteobacteria</taxon>
        <taxon>Rhodocyclales</taxon>
        <taxon>Zoogloeaceae</taxon>
        <taxon>Nitrogeniibacter</taxon>
    </lineage>
</organism>
<name>A0A6C1B6L2_9RHOO</name>